<dbReference type="RefSeq" id="WP_015019891.1">
    <property type="nucleotide sequence ID" value="NC_018719.1"/>
</dbReference>
<dbReference type="GeneID" id="13794449"/>
<evidence type="ECO:0000259" key="6">
    <source>
        <dbReference type="PROSITE" id="PS51296"/>
    </source>
</evidence>
<keyword evidence="3" id="KW-0408">Iron</keyword>
<dbReference type="STRING" id="1237085.Ngar_c24320"/>
<evidence type="ECO:0000313" key="7">
    <source>
        <dbReference type="EMBL" id="AFU59356.1"/>
    </source>
</evidence>
<evidence type="ECO:0000256" key="2">
    <source>
        <dbReference type="ARBA" id="ARBA00022723"/>
    </source>
</evidence>
<dbReference type="Gene3D" id="2.102.10.10">
    <property type="entry name" value="Rieske [2Fe-2S] iron-sulphur domain"/>
    <property type="match status" value="1"/>
</dbReference>
<evidence type="ECO:0000313" key="8">
    <source>
        <dbReference type="Proteomes" id="UP000008037"/>
    </source>
</evidence>
<dbReference type="EMBL" id="CP002408">
    <property type="protein sequence ID" value="AFU59356.1"/>
    <property type="molecule type" value="Genomic_DNA"/>
</dbReference>
<dbReference type="PANTHER" id="PTHR21496">
    <property type="entry name" value="FERREDOXIN-RELATED"/>
    <property type="match status" value="1"/>
</dbReference>
<proteinExistence type="predicted"/>
<keyword evidence="8" id="KW-1185">Reference proteome</keyword>
<dbReference type="Proteomes" id="UP000008037">
    <property type="component" value="Chromosome"/>
</dbReference>
<gene>
    <name evidence="7" type="ordered locus">Ngar_c24320</name>
</gene>
<dbReference type="InParanoid" id="K0ID88"/>
<keyword evidence="4" id="KW-0411">Iron-sulfur</keyword>
<dbReference type="OrthoDB" id="6837at2157"/>
<name>K0ID88_NITGG</name>
<evidence type="ECO:0000256" key="4">
    <source>
        <dbReference type="ARBA" id="ARBA00023014"/>
    </source>
</evidence>
<dbReference type="GO" id="GO:0051537">
    <property type="term" value="F:2 iron, 2 sulfur cluster binding"/>
    <property type="evidence" value="ECO:0007669"/>
    <property type="project" value="UniProtKB-KW"/>
</dbReference>
<evidence type="ECO:0000256" key="3">
    <source>
        <dbReference type="ARBA" id="ARBA00023004"/>
    </source>
</evidence>
<reference evidence="7 8" key="1">
    <citation type="journal article" date="2012" name="Environ. Microbiol.">
        <title>The genome of the ammonia-oxidizing Candidatus Nitrososphaera gargensis: insights into metabolic versatility and environmental adaptations.</title>
        <authorList>
            <person name="Spang A."/>
            <person name="Poehlein A."/>
            <person name="Offre P."/>
            <person name="Zumbragel S."/>
            <person name="Haider S."/>
            <person name="Rychlik N."/>
            <person name="Nowka B."/>
            <person name="Schmeisser C."/>
            <person name="Lebedeva E.V."/>
            <person name="Rattei T."/>
            <person name="Bohm C."/>
            <person name="Schmid M."/>
            <person name="Galushko A."/>
            <person name="Hatzenpichler R."/>
            <person name="Weinmaier T."/>
            <person name="Daniel R."/>
            <person name="Schleper C."/>
            <person name="Spieck E."/>
            <person name="Streit W."/>
            <person name="Wagner M."/>
        </authorList>
    </citation>
    <scope>NUCLEOTIDE SEQUENCE [LARGE SCALE GENOMIC DNA]</scope>
    <source>
        <strain evidence="8">Ga9.2</strain>
    </source>
</reference>
<dbReference type="PROSITE" id="PS51296">
    <property type="entry name" value="RIESKE"/>
    <property type="match status" value="1"/>
</dbReference>
<feature type="domain" description="Rieske" evidence="6">
    <location>
        <begin position="4"/>
        <end position="100"/>
    </location>
</feature>
<sequence>MAKVLVGKASEIGEGKMTHVTAGGKEILVANIGGNYYATGNICNHAGAELHEGELNGKELTCPWHGAKWDVTTGSMIWFPQKLKDLGKYKVTVENGTVYVEV</sequence>
<accession>K0ID88</accession>
<organism evidence="7 8">
    <name type="scientific">Nitrososphaera gargensis (strain Ga9.2)</name>
    <dbReference type="NCBI Taxonomy" id="1237085"/>
    <lineage>
        <taxon>Archaea</taxon>
        <taxon>Nitrososphaerota</taxon>
        <taxon>Nitrososphaeria</taxon>
        <taxon>Nitrososphaerales</taxon>
        <taxon>Nitrososphaeraceae</taxon>
        <taxon>Nitrososphaera</taxon>
    </lineage>
</organism>
<dbReference type="InterPro" id="IPR036922">
    <property type="entry name" value="Rieske_2Fe-2S_sf"/>
</dbReference>
<dbReference type="KEGG" id="nga:Ngar_c24320"/>
<dbReference type="PANTHER" id="PTHR21496:SF0">
    <property type="entry name" value="RIESKE DOMAIN-CONTAINING PROTEIN"/>
    <property type="match status" value="1"/>
</dbReference>
<dbReference type="BioCyc" id="CNIT1237085:G1324-2430-MONOMER"/>
<keyword evidence="2" id="KW-0479">Metal-binding</keyword>
<dbReference type="GO" id="GO:0046872">
    <property type="term" value="F:metal ion binding"/>
    <property type="evidence" value="ECO:0007669"/>
    <property type="project" value="UniProtKB-KW"/>
</dbReference>
<dbReference type="HOGENOM" id="CLU_055690_5_2_2"/>
<comment type="cofactor">
    <cofactor evidence="5">
        <name>[2Fe-2S] cluster</name>
        <dbReference type="ChEBI" id="CHEBI:190135"/>
    </cofactor>
</comment>
<dbReference type="Pfam" id="PF00355">
    <property type="entry name" value="Rieske"/>
    <property type="match status" value="1"/>
</dbReference>
<protein>
    <submittedName>
        <fullName evidence="7">Putative rieske (2Fe-2S) domain protein</fullName>
    </submittedName>
</protein>
<dbReference type="SUPFAM" id="SSF50022">
    <property type="entry name" value="ISP domain"/>
    <property type="match status" value="1"/>
</dbReference>
<evidence type="ECO:0000256" key="1">
    <source>
        <dbReference type="ARBA" id="ARBA00022714"/>
    </source>
</evidence>
<dbReference type="AlphaFoldDB" id="K0ID88"/>
<evidence type="ECO:0000256" key="5">
    <source>
        <dbReference type="ARBA" id="ARBA00034078"/>
    </source>
</evidence>
<keyword evidence="1" id="KW-0001">2Fe-2S</keyword>
<dbReference type="InterPro" id="IPR017941">
    <property type="entry name" value="Rieske_2Fe-2S"/>
</dbReference>